<protein>
    <submittedName>
        <fullName evidence="1">Uncharacterized protein</fullName>
    </submittedName>
</protein>
<dbReference type="Proteomes" id="UP000799424">
    <property type="component" value="Unassembled WGS sequence"/>
</dbReference>
<accession>A0A6A7A5B5</accession>
<sequence length="170" mass="18403">MKSLIPIALLTASATATPHKISHYSPSLAARAAKPWCTISLNITDVLPHNADGTPSQTTLSAKVKDPNGKLIPTSWKSSIPFSSPPTSHSPAMLNGITADKRPMSISFDYKKGAINTSEWLSFRFGGNHDWDDTVEGCSRTAWVDVAGQVRTRSSECWFWCPASVDNGPM</sequence>
<dbReference type="AlphaFoldDB" id="A0A6A7A5B5"/>
<reference evidence="1" key="1">
    <citation type="journal article" date="2020" name="Stud. Mycol.">
        <title>101 Dothideomycetes genomes: a test case for predicting lifestyles and emergence of pathogens.</title>
        <authorList>
            <person name="Haridas S."/>
            <person name="Albert R."/>
            <person name="Binder M."/>
            <person name="Bloem J."/>
            <person name="Labutti K."/>
            <person name="Salamov A."/>
            <person name="Andreopoulos B."/>
            <person name="Baker S."/>
            <person name="Barry K."/>
            <person name="Bills G."/>
            <person name="Bluhm B."/>
            <person name="Cannon C."/>
            <person name="Castanera R."/>
            <person name="Culley D."/>
            <person name="Daum C."/>
            <person name="Ezra D."/>
            <person name="Gonzalez J."/>
            <person name="Henrissat B."/>
            <person name="Kuo A."/>
            <person name="Liang C."/>
            <person name="Lipzen A."/>
            <person name="Lutzoni F."/>
            <person name="Magnuson J."/>
            <person name="Mondo S."/>
            <person name="Nolan M."/>
            <person name="Ohm R."/>
            <person name="Pangilinan J."/>
            <person name="Park H.-J."/>
            <person name="Ramirez L."/>
            <person name="Alfaro M."/>
            <person name="Sun H."/>
            <person name="Tritt A."/>
            <person name="Yoshinaga Y."/>
            <person name="Zwiers L.-H."/>
            <person name="Turgeon B."/>
            <person name="Goodwin S."/>
            <person name="Spatafora J."/>
            <person name="Crous P."/>
            <person name="Grigoriev I."/>
        </authorList>
    </citation>
    <scope>NUCLEOTIDE SEQUENCE</scope>
    <source>
        <strain evidence="1">CBS 113818</strain>
    </source>
</reference>
<name>A0A6A7A5B5_9PLEO</name>
<gene>
    <name evidence="1" type="ORF">CC86DRAFT_405050</name>
</gene>
<keyword evidence="2" id="KW-1185">Reference proteome</keyword>
<dbReference type="EMBL" id="MU006223">
    <property type="protein sequence ID" value="KAF2828024.1"/>
    <property type="molecule type" value="Genomic_DNA"/>
</dbReference>
<proteinExistence type="predicted"/>
<evidence type="ECO:0000313" key="2">
    <source>
        <dbReference type="Proteomes" id="UP000799424"/>
    </source>
</evidence>
<organism evidence="1 2">
    <name type="scientific">Ophiobolus disseminans</name>
    <dbReference type="NCBI Taxonomy" id="1469910"/>
    <lineage>
        <taxon>Eukaryota</taxon>
        <taxon>Fungi</taxon>
        <taxon>Dikarya</taxon>
        <taxon>Ascomycota</taxon>
        <taxon>Pezizomycotina</taxon>
        <taxon>Dothideomycetes</taxon>
        <taxon>Pleosporomycetidae</taxon>
        <taxon>Pleosporales</taxon>
        <taxon>Pleosporineae</taxon>
        <taxon>Phaeosphaeriaceae</taxon>
        <taxon>Ophiobolus</taxon>
    </lineage>
</organism>
<evidence type="ECO:0000313" key="1">
    <source>
        <dbReference type="EMBL" id="KAF2828024.1"/>
    </source>
</evidence>